<feature type="compositionally biased region" description="Polar residues" evidence="4">
    <location>
        <begin position="55"/>
        <end position="89"/>
    </location>
</feature>
<dbReference type="Proteomes" id="UP000325313">
    <property type="component" value="Unassembled WGS sequence"/>
</dbReference>
<dbReference type="GO" id="GO:0005737">
    <property type="term" value="C:cytoplasm"/>
    <property type="evidence" value="ECO:0007669"/>
    <property type="project" value="UniProtKB-SubCell"/>
</dbReference>
<feature type="compositionally biased region" description="Polar residues" evidence="4">
    <location>
        <begin position="612"/>
        <end position="626"/>
    </location>
</feature>
<feature type="compositionally biased region" description="Polar residues" evidence="4">
    <location>
        <begin position="339"/>
        <end position="349"/>
    </location>
</feature>
<dbReference type="Proteomes" id="UP000324748">
    <property type="component" value="Unassembled WGS sequence"/>
</dbReference>
<feature type="compositionally biased region" description="Low complexity" evidence="4">
    <location>
        <begin position="135"/>
        <end position="146"/>
    </location>
</feature>
<feature type="region of interest" description="Disordered" evidence="4">
    <location>
        <begin position="716"/>
        <end position="767"/>
    </location>
</feature>
<evidence type="ECO:0000313" key="7">
    <source>
        <dbReference type="EMBL" id="KAA1120612.1"/>
    </source>
</evidence>
<dbReference type="InterPro" id="IPR024957">
    <property type="entry name" value="Cep57_MT-bd_dom"/>
</dbReference>
<feature type="compositionally biased region" description="Polar residues" evidence="4">
    <location>
        <begin position="15"/>
        <end position="26"/>
    </location>
</feature>
<sequence>MDSTAFASPYPQTPTPGGSATANQLNRPPLTSLKPFGYSGEPSKPFIRKPHTPHPLTQVSMIDSLSTIANESHSNNRRPNNITLNQATRNEPEQSLEEDLLAFEEEQRNFQRRPIISRASRVSDDLTEDEEFGQDDQSSRGQQSAQTTTNDDDDDDEEEEEEEEQDSDFDRDSDSLRIGLSSLSPPGIGRASHHPGQLSTVTLDPEEDFTYQGAQDFSRDLSALSLSPIRRPSAPTPQRASSLANDQDLTMDDDQSQVSHTPVSGFQGMARQLRHDFEQFGGVPSPVHSKTKKANPMRKEPTTRGGTLKGGLPTNDGIRAKRVFGTDLDQGLKPPRLNQLHSAGLTSTPPVKLHPSNPTQQNQNQQRGRNTLAELKNQIPSRLPPNRLHKPMIRIVDATSDSNTPSGYDLSLAPGARKIVGNSVRVPDVTGLTDALCSPDKADFPSGNTLKGVRSTNESARPDPTLHEALSLLRRRLGTLETENEACQTRIRDLQSELNRANQAPVAHAAPASHDYADNSTRVTNKPAVERLVQKLKAHTRRLEGVIESHAIALDELNAFKTRHKNVRQELRGVKTEGRQLSEEVDDMKTSLEGLTSEVREIRSVIERLVKTASQPEPMSKNQVPGPSQPGMSRRGTATTKINDPKAPMSKSQPTVKRHLPSTSSQQPPQSQATRNDIEDWRSQTSTIQISGQSFLGSDEVERLKRDVEQEQLLLHAGQGLTKVRSNNPPSASSSRPPPLAKPAATGPSNRAPPIRTSSAPTIKFGGNVEPIKATDEVSRGEAILNSLPKGRHDDMSCSQCRLRRQKNGTASNHPLSNRTNSAPVAPIPVSKKKEEREEPEDEEESLPPQAVLVAILKDLEVDFEVHRKIFVELSETYRKMNPASIQISKRKALAQHLRESVDTLEKKAGHIKHLYDLLHVKDLPLKSGPSSKK</sequence>
<feature type="compositionally biased region" description="Polar residues" evidence="4">
    <location>
        <begin position="236"/>
        <end position="248"/>
    </location>
</feature>
<evidence type="ECO:0000256" key="3">
    <source>
        <dbReference type="SAM" id="Coils"/>
    </source>
</evidence>
<evidence type="ECO:0000259" key="5">
    <source>
        <dbReference type="Pfam" id="PF06657"/>
    </source>
</evidence>
<feature type="region of interest" description="Disordered" evidence="4">
    <location>
        <begin position="224"/>
        <end position="262"/>
    </location>
</feature>
<feature type="compositionally biased region" description="Polar residues" evidence="4">
    <location>
        <begin position="808"/>
        <end position="823"/>
    </location>
</feature>
<dbReference type="EMBL" id="VSWC01000054">
    <property type="protein sequence ID" value="KAA1100228.1"/>
    <property type="molecule type" value="Genomic_DNA"/>
</dbReference>
<dbReference type="EMBL" id="VDEP01000242">
    <property type="protein sequence ID" value="KAA1120612.1"/>
    <property type="molecule type" value="Genomic_DNA"/>
</dbReference>
<evidence type="ECO:0000256" key="2">
    <source>
        <dbReference type="ARBA" id="ARBA00022490"/>
    </source>
</evidence>
<feature type="region of interest" description="Disordered" evidence="4">
    <location>
        <begin position="610"/>
        <end position="677"/>
    </location>
</feature>
<feature type="domain" description="Cep57 centrosome microtubule-binding" evidence="5">
    <location>
        <begin position="842"/>
        <end position="918"/>
    </location>
</feature>
<accession>A0A5B0R549</accession>
<keyword evidence="2" id="KW-0963">Cytoplasm</keyword>
<evidence type="ECO:0000313" key="6">
    <source>
        <dbReference type="EMBL" id="KAA1100228.1"/>
    </source>
</evidence>
<feature type="region of interest" description="Disordered" evidence="4">
    <location>
        <begin position="280"/>
        <end position="368"/>
    </location>
</feature>
<feature type="compositionally biased region" description="Acidic residues" evidence="4">
    <location>
        <begin position="150"/>
        <end position="167"/>
    </location>
</feature>
<feature type="coiled-coil region" evidence="3">
    <location>
        <begin position="477"/>
        <end position="504"/>
    </location>
</feature>
<feature type="compositionally biased region" description="Low complexity" evidence="4">
    <location>
        <begin position="661"/>
        <end position="672"/>
    </location>
</feature>
<comment type="subcellular location">
    <subcellularLocation>
        <location evidence="1">Cytoplasm</location>
    </subcellularLocation>
</comment>
<keyword evidence="8" id="KW-1185">Reference proteome</keyword>
<dbReference type="OrthoDB" id="76453at2759"/>
<organism evidence="7 9">
    <name type="scientific">Puccinia graminis f. sp. tritici</name>
    <dbReference type="NCBI Taxonomy" id="56615"/>
    <lineage>
        <taxon>Eukaryota</taxon>
        <taxon>Fungi</taxon>
        <taxon>Dikarya</taxon>
        <taxon>Basidiomycota</taxon>
        <taxon>Pucciniomycotina</taxon>
        <taxon>Pucciniomycetes</taxon>
        <taxon>Pucciniales</taxon>
        <taxon>Pucciniaceae</taxon>
        <taxon>Puccinia</taxon>
    </lineage>
</organism>
<gene>
    <name evidence="6" type="ORF">PGT21_032069</name>
    <name evidence="7" type="ORF">PGTUg99_009077</name>
</gene>
<dbReference type="GO" id="GO:0008017">
    <property type="term" value="F:microtubule binding"/>
    <property type="evidence" value="ECO:0007669"/>
    <property type="project" value="InterPro"/>
</dbReference>
<feature type="region of interest" description="Disordered" evidence="4">
    <location>
        <begin position="1"/>
        <end position="206"/>
    </location>
</feature>
<proteinExistence type="predicted"/>
<feature type="region of interest" description="Disordered" evidence="4">
    <location>
        <begin position="808"/>
        <end position="847"/>
    </location>
</feature>
<evidence type="ECO:0000313" key="9">
    <source>
        <dbReference type="Proteomes" id="UP000325313"/>
    </source>
</evidence>
<feature type="compositionally biased region" description="Acidic residues" evidence="4">
    <location>
        <begin position="125"/>
        <end position="134"/>
    </location>
</feature>
<feature type="compositionally biased region" description="Acidic residues" evidence="4">
    <location>
        <begin position="94"/>
        <end position="104"/>
    </location>
</feature>
<evidence type="ECO:0000256" key="4">
    <source>
        <dbReference type="SAM" id="MobiDB-lite"/>
    </source>
</evidence>
<dbReference type="AlphaFoldDB" id="A0A5B0R549"/>
<comment type="caution">
    <text evidence="7">The sequence shown here is derived from an EMBL/GenBank/DDBJ whole genome shotgun (WGS) entry which is preliminary data.</text>
</comment>
<dbReference type="Pfam" id="PF06657">
    <property type="entry name" value="Cep57_MT_bd"/>
    <property type="match status" value="1"/>
</dbReference>
<reference evidence="8 9" key="1">
    <citation type="submission" date="2019-05" db="EMBL/GenBank/DDBJ databases">
        <title>Emergence of the Ug99 lineage of the wheat stem rust pathogen through somatic hybridization.</title>
        <authorList>
            <person name="Li F."/>
            <person name="Upadhyaya N.M."/>
            <person name="Sperschneider J."/>
            <person name="Matny O."/>
            <person name="Nguyen-Phuc H."/>
            <person name="Mago R."/>
            <person name="Raley C."/>
            <person name="Miller M.E."/>
            <person name="Silverstein K.A.T."/>
            <person name="Henningsen E."/>
            <person name="Hirsch C.D."/>
            <person name="Visser B."/>
            <person name="Pretorius Z.A."/>
            <person name="Steffenson B.J."/>
            <person name="Schwessinger B."/>
            <person name="Dodds P.N."/>
            <person name="Figueroa M."/>
        </authorList>
    </citation>
    <scope>NUCLEOTIDE SEQUENCE [LARGE SCALE GENOMIC DNA]</scope>
    <source>
        <strain evidence="6">21-0</strain>
        <strain evidence="7 9">Ug99</strain>
    </source>
</reference>
<keyword evidence="3" id="KW-0175">Coiled coil</keyword>
<protein>
    <recommendedName>
        <fullName evidence="5">Cep57 centrosome microtubule-binding domain-containing protein</fullName>
    </recommendedName>
</protein>
<evidence type="ECO:0000313" key="8">
    <source>
        <dbReference type="Proteomes" id="UP000324748"/>
    </source>
</evidence>
<name>A0A5B0R549_PUCGR</name>
<evidence type="ECO:0000256" key="1">
    <source>
        <dbReference type="ARBA" id="ARBA00004496"/>
    </source>
</evidence>